<feature type="domain" description="HTH psq-type" evidence="4">
    <location>
        <begin position="18"/>
        <end position="55"/>
    </location>
</feature>
<keyword evidence="6" id="KW-1185">Reference proteome</keyword>
<evidence type="ECO:0000256" key="2">
    <source>
        <dbReference type="SAM" id="MobiDB-lite"/>
    </source>
</evidence>
<dbReference type="InterPro" id="IPR009057">
    <property type="entry name" value="Homeodomain-like_sf"/>
</dbReference>
<dbReference type="EMBL" id="VIIS01001309">
    <property type="protein sequence ID" value="KAF0299958.1"/>
    <property type="molecule type" value="Genomic_DNA"/>
</dbReference>
<gene>
    <name evidence="5" type="ORF">FJT64_027436</name>
</gene>
<evidence type="ECO:0000259" key="4">
    <source>
        <dbReference type="Pfam" id="PF05225"/>
    </source>
</evidence>
<evidence type="ECO:0000256" key="1">
    <source>
        <dbReference type="ARBA" id="ARBA00004123"/>
    </source>
</evidence>
<protein>
    <recommendedName>
        <fullName evidence="7">HTH psq-type domain-containing protein</fullName>
    </recommendedName>
</protein>
<evidence type="ECO:0000259" key="3">
    <source>
        <dbReference type="Pfam" id="PF03184"/>
    </source>
</evidence>
<proteinExistence type="predicted"/>
<comment type="subcellular location">
    <subcellularLocation>
        <location evidence="1">Nucleus</location>
    </subcellularLocation>
</comment>
<dbReference type="Proteomes" id="UP000440578">
    <property type="component" value="Unassembled WGS sequence"/>
</dbReference>
<dbReference type="Pfam" id="PF03184">
    <property type="entry name" value="DDE_1"/>
    <property type="match status" value="1"/>
</dbReference>
<dbReference type="Pfam" id="PF05225">
    <property type="entry name" value="HTH_psq"/>
    <property type="match status" value="1"/>
</dbReference>
<dbReference type="GO" id="GO:0005634">
    <property type="term" value="C:nucleus"/>
    <property type="evidence" value="ECO:0007669"/>
    <property type="project" value="UniProtKB-SubCell"/>
</dbReference>
<organism evidence="5 6">
    <name type="scientific">Amphibalanus amphitrite</name>
    <name type="common">Striped barnacle</name>
    <name type="synonym">Balanus amphitrite</name>
    <dbReference type="NCBI Taxonomy" id="1232801"/>
    <lineage>
        <taxon>Eukaryota</taxon>
        <taxon>Metazoa</taxon>
        <taxon>Ecdysozoa</taxon>
        <taxon>Arthropoda</taxon>
        <taxon>Crustacea</taxon>
        <taxon>Multicrustacea</taxon>
        <taxon>Cirripedia</taxon>
        <taxon>Thoracica</taxon>
        <taxon>Thoracicalcarea</taxon>
        <taxon>Balanomorpha</taxon>
        <taxon>Balanoidea</taxon>
        <taxon>Balanidae</taxon>
        <taxon>Amphibalaninae</taxon>
        <taxon>Amphibalanus</taxon>
    </lineage>
</organism>
<feature type="region of interest" description="Disordered" evidence="2">
    <location>
        <begin position="65"/>
        <end position="86"/>
    </location>
</feature>
<evidence type="ECO:0000313" key="5">
    <source>
        <dbReference type="EMBL" id="KAF0299958.1"/>
    </source>
</evidence>
<feature type="domain" description="DDE-1" evidence="3">
    <location>
        <begin position="158"/>
        <end position="280"/>
    </location>
</feature>
<evidence type="ECO:0008006" key="7">
    <source>
        <dbReference type="Google" id="ProtNLM"/>
    </source>
</evidence>
<dbReference type="SUPFAM" id="SSF46689">
    <property type="entry name" value="Homeodomain-like"/>
    <property type="match status" value="1"/>
</dbReference>
<comment type="caution">
    <text evidence="5">The sequence shown here is derived from an EMBL/GenBank/DDBJ whole genome shotgun (WGS) entry which is preliminary data.</text>
</comment>
<dbReference type="InterPro" id="IPR004875">
    <property type="entry name" value="DDE_SF_endonuclease_dom"/>
</dbReference>
<dbReference type="Gene3D" id="1.10.10.60">
    <property type="entry name" value="Homeodomain-like"/>
    <property type="match status" value="1"/>
</dbReference>
<dbReference type="InterPro" id="IPR007889">
    <property type="entry name" value="HTH_Psq"/>
</dbReference>
<reference evidence="5 6" key="1">
    <citation type="submission" date="2019-07" db="EMBL/GenBank/DDBJ databases">
        <title>Draft genome assembly of a fouling barnacle, Amphibalanus amphitrite (Darwin, 1854): The first reference genome for Thecostraca.</title>
        <authorList>
            <person name="Kim W."/>
        </authorList>
    </citation>
    <scope>NUCLEOTIDE SEQUENCE [LARGE SCALE GENOMIC DNA]</scope>
    <source>
        <strain evidence="5">SNU_AA5</strain>
        <tissue evidence="5">Soma without cirri and trophi</tissue>
    </source>
</reference>
<evidence type="ECO:0000313" key="6">
    <source>
        <dbReference type="Proteomes" id="UP000440578"/>
    </source>
</evidence>
<name>A0A6A4WD27_AMPAM</name>
<sequence>MEVPPGPVRRRHARWATESMRQALRDVHTGQRNMTAAARHHGIPRQTLVDYYKESCETGEHATILKRRGGRQAPEAGECAAADTPTSAPAGAAAAATSVSSAAVPAVPATPRDDFHRTLERTMAHLKVGAASLFTVSEVGLRACGHEPDADKAEPLHVLACVAASGRCLTPLVVFKEDAVPDELDGESSLGFHIATSKAGTVTEAIFARWMAEFVVQKPAGPALLLVNDDRYLSDQAGPALRLAADSDVAVLLLPERDAAALQPLDRVLLPSLAGRYEEESRSWHGQASGQCPLRACFRHIFSTAWHQTMASPLLVMAAFQVTGISPLAEGGERPAGGQALRAGVMAQLLRAVGHQWPPRLPPSLPVWFPRPLR</sequence>
<dbReference type="GO" id="GO:0003677">
    <property type="term" value="F:DNA binding"/>
    <property type="evidence" value="ECO:0007669"/>
    <property type="project" value="InterPro"/>
</dbReference>
<accession>A0A6A4WD27</accession>
<dbReference type="AlphaFoldDB" id="A0A6A4WD27"/>